<dbReference type="EMBL" id="PP410051">
    <property type="protein sequence ID" value="WZK92787.1"/>
    <property type="molecule type" value="Genomic_DNA"/>
</dbReference>
<name>A0AAU6S4Z2_9POLY</name>
<protein>
    <submittedName>
        <fullName evidence="1">DnaJ domain protein</fullName>
    </submittedName>
</protein>
<accession>A0AAU6S4Z2</accession>
<evidence type="ECO:0000313" key="1">
    <source>
        <dbReference type="EMBL" id="WZK92787.1"/>
    </source>
</evidence>
<dbReference type="InterPro" id="IPR036869">
    <property type="entry name" value="J_dom_sf"/>
</dbReference>
<reference evidence="1" key="2">
    <citation type="submission" date="2024-02" db="EMBL/GenBank/DDBJ databases">
        <authorList>
            <person name="Buigues J."/>
            <person name="Vinals A."/>
            <person name="Martinez-Recio R."/>
            <person name="S Monros J."/>
            <person name="Sanjuan R."/>
            <person name="Cuevas J.M."/>
        </authorList>
    </citation>
    <scope>NUCLEOTIDE SEQUENCE</scope>
    <source>
        <strain evidence="1">MAVG25</strain>
    </source>
</reference>
<proteinExistence type="predicted"/>
<dbReference type="SUPFAM" id="SSF46565">
    <property type="entry name" value="Chaperone J-domain"/>
    <property type="match status" value="1"/>
</dbReference>
<reference evidence="1" key="1">
    <citation type="journal article" date="2024" name="Microbiol. Spectr.">
        <title>Full-genome sequencing of dozens of new DNA viruses found in Spanish bat feces.</title>
        <authorList>
            <person name="Buigues J."/>
            <person name="Vinals A."/>
            <person name="Martinez-Recio R."/>
            <person name="Monros J.S."/>
            <person name="Sanjuan R."/>
            <person name="Cuevas J.M."/>
        </authorList>
    </citation>
    <scope>NUCLEOTIDE SEQUENCE</scope>
    <source>
        <strain evidence="1">MAVG25</strain>
    </source>
</reference>
<sequence>MQHTYLLDSATARLQQVKMENYLDRNEKQQLLQLLEVTTQSFNNIPIMKSAFKRACKKHHPDKGGDNSKMMLLNSLWHKYQEGVIHLRSFPEVRPGTMDLWDFS</sequence>
<dbReference type="Gene3D" id="1.10.287.110">
    <property type="entry name" value="DnaJ domain"/>
    <property type="match status" value="1"/>
</dbReference>
<organism evidence="1">
    <name type="scientific">Myotis daubentonii polyomavirus</name>
    <dbReference type="NCBI Taxonomy" id="3139990"/>
    <lineage>
        <taxon>Viruses</taxon>
        <taxon>Monodnaviria</taxon>
        <taxon>Shotokuvirae</taxon>
        <taxon>Cossaviricota</taxon>
        <taxon>Papovaviricetes</taxon>
        <taxon>Sepolyvirales</taxon>
        <taxon>Polyomaviridae</taxon>
    </lineage>
</organism>